<sequence length="32" mass="3489">MFFGSLHKWFKTEITSLLGALSTDACGIMVPS</sequence>
<accession>A0A2P2QH76</accession>
<evidence type="ECO:0000313" key="1">
    <source>
        <dbReference type="EMBL" id="MBX66349.1"/>
    </source>
</evidence>
<proteinExistence type="predicted"/>
<name>A0A2P2QH76_RHIMU</name>
<organism evidence="1">
    <name type="scientific">Rhizophora mucronata</name>
    <name type="common">Asiatic mangrove</name>
    <dbReference type="NCBI Taxonomy" id="61149"/>
    <lineage>
        <taxon>Eukaryota</taxon>
        <taxon>Viridiplantae</taxon>
        <taxon>Streptophyta</taxon>
        <taxon>Embryophyta</taxon>
        <taxon>Tracheophyta</taxon>
        <taxon>Spermatophyta</taxon>
        <taxon>Magnoliopsida</taxon>
        <taxon>eudicotyledons</taxon>
        <taxon>Gunneridae</taxon>
        <taxon>Pentapetalae</taxon>
        <taxon>rosids</taxon>
        <taxon>fabids</taxon>
        <taxon>Malpighiales</taxon>
        <taxon>Rhizophoraceae</taxon>
        <taxon>Rhizophora</taxon>
    </lineage>
</organism>
<dbReference type="EMBL" id="GGEC01085865">
    <property type="protein sequence ID" value="MBX66349.1"/>
    <property type="molecule type" value="Transcribed_RNA"/>
</dbReference>
<reference evidence="1" key="1">
    <citation type="submission" date="2018-02" db="EMBL/GenBank/DDBJ databases">
        <title>Rhizophora mucronata_Transcriptome.</title>
        <authorList>
            <person name="Meera S.P."/>
            <person name="Sreeshan A."/>
            <person name="Augustine A."/>
        </authorList>
    </citation>
    <scope>NUCLEOTIDE SEQUENCE</scope>
    <source>
        <tissue evidence="1">Leaf</tissue>
    </source>
</reference>
<protein>
    <submittedName>
        <fullName evidence="1">Uncharacterized protein</fullName>
    </submittedName>
</protein>
<dbReference type="AlphaFoldDB" id="A0A2P2QH76"/>